<protein>
    <submittedName>
        <fullName evidence="1">Uncharacterized protein</fullName>
    </submittedName>
</protein>
<evidence type="ECO:0000313" key="1">
    <source>
        <dbReference type="EMBL" id="KAK2579430.1"/>
    </source>
</evidence>
<reference evidence="1" key="2">
    <citation type="journal article" date="2023" name="Commun. Biol.">
        <title>Intrasexual cuticular hydrocarbon dimorphism in a wasp sheds light on hydrocarbon biosynthesis genes in Hymenoptera.</title>
        <authorList>
            <person name="Moris V.C."/>
            <person name="Podsiadlowski L."/>
            <person name="Martin S."/>
            <person name="Oeyen J.P."/>
            <person name="Donath A."/>
            <person name="Petersen M."/>
            <person name="Wilbrandt J."/>
            <person name="Misof B."/>
            <person name="Liedtke D."/>
            <person name="Thamm M."/>
            <person name="Scheiner R."/>
            <person name="Schmitt T."/>
            <person name="Niehuis O."/>
        </authorList>
    </citation>
    <scope>NUCLEOTIDE SEQUENCE</scope>
    <source>
        <strain evidence="1">GBR_01_08_01A</strain>
    </source>
</reference>
<dbReference type="EMBL" id="JAIFRP010000087">
    <property type="protein sequence ID" value="KAK2579430.1"/>
    <property type="molecule type" value="Genomic_DNA"/>
</dbReference>
<organism evidence="1 2">
    <name type="scientific">Odynerus spinipes</name>
    <dbReference type="NCBI Taxonomy" id="1348599"/>
    <lineage>
        <taxon>Eukaryota</taxon>
        <taxon>Metazoa</taxon>
        <taxon>Ecdysozoa</taxon>
        <taxon>Arthropoda</taxon>
        <taxon>Hexapoda</taxon>
        <taxon>Insecta</taxon>
        <taxon>Pterygota</taxon>
        <taxon>Neoptera</taxon>
        <taxon>Endopterygota</taxon>
        <taxon>Hymenoptera</taxon>
        <taxon>Apocrita</taxon>
        <taxon>Aculeata</taxon>
        <taxon>Vespoidea</taxon>
        <taxon>Vespidae</taxon>
        <taxon>Eumeninae</taxon>
        <taxon>Odynerus</taxon>
    </lineage>
</organism>
<comment type="caution">
    <text evidence="1">The sequence shown here is derived from an EMBL/GenBank/DDBJ whole genome shotgun (WGS) entry which is preliminary data.</text>
</comment>
<proteinExistence type="predicted"/>
<evidence type="ECO:0000313" key="2">
    <source>
        <dbReference type="Proteomes" id="UP001258017"/>
    </source>
</evidence>
<sequence>MKCRKEHKLDSANVVKDIVCSTPEHAKKYKKAYNNGNRAIKPYMHDQALPISIEAKLTKFQYNIIRNAAKEHNNNIYPNYEVITEAKKRCYPNNIIITESFAEVSLQSLLDHTVMRLFQVQ</sequence>
<gene>
    <name evidence="1" type="ORF">KPH14_002642</name>
</gene>
<dbReference type="Proteomes" id="UP001258017">
    <property type="component" value="Unassembled WGS sequence"/>
</dbReference>
<dbReference type="AlphaFoldDB" id="A0AAD9RH67"/>
<name>A0AAD9RH67_9HYME</name>
<keyword evidence="2" id="KW-1185">Reference proteome</keyword>
<reference evidence="1" key="1">
    <citation type="submission" date="2021-08" db="EMBL/GenBank/DDBJ databases">
        <authorList>
            <person name="Misof B."/>
            <person name="Oliver O."/>
            <person name="Podsiadlowski L."/>
            <person name="Donath A."/>
            <person name="Peters R."/>
            <person name="Mayer C."/>
            <person name="Rust J."/>
            <person name="Gunkel S."/>
            <person name="Lesny P."/>
            <person name="Martin S."/>
            <person name="Oeyen J.P."/>
            <person name="Petersen M."/>
            <person name="Panagiotis P."/>
            <person name="Wilbrandt J."/>
            <person name="Tanja T."/>
        </authorList>
    </citation>
    <scope>NUCLEOTIDE SEQUENCE</scope>
    <source>
        <strain evidence="1">GBR_01_08_01A</strain>
        <tissue evidence="1">Thorax + abdomen</tissue>
    </source>
</reference>
<accession>A0AAD9RH67</accession>